<reference evidence="5" key="1">
    <citation type="submission" date="2011-02" db="EMBL/GenBank/DDBJ databases">
        <title>The complete sequence of plasmid2 of Deinococcus proteolyticus DSM 20540.</title>
        <authorList>
            <consortium name="US DOE Joint Genome Institute (JGI-PGF)"/>
            <person name="Lucas S."/>
            <person name="Copeland A."/>
            <person name="Lapidus A."/>
            <person name="Bruce D."/>
            <person name="Goodwin L."/>
            <person name="Pitluck S."/>
            <person name="Kyrpides N."/>
            <person name="Mavromatis K."/>
            <person name="Pagani I."/>
            <person name="Ivanova N."/>
            <person name="Ovchinnikova G."/>
            <person name="Zeytun A."/>
            <person name="Detter J.C."/>
            <person name="Han C."/>
            <person name="Land M."/>
            <person name="Hauser L."/>
            <person name="Markowitz V."/>
            <person name="Cheng J.-F."/>
            <person name="Hugenholtz P."/>
            <person name="Woyke T."/>
            <person name="Wu D."/>
            <person name="Pukall R."/>
            <person name="Steenblock K."/>
            <person name="Brambilla E."/>
            <person name="Klenk H.-P."/>
            <person name="Eisen J.A."/>
        </authorList>
    </citation>
    <scope>NUCLEOTIDE SEQUENCE [LARGE SCALE GENOMIC DNA]</scope>
    <source>
        <strain evidence="5">ATCC 35074 / DSM 20540 / JCM 6276 / NBRC 101906 / NCIMB 13154 / VKM Ac-1939 / CCM 2703 / MRP</strain>
        <plasmid evidence="5">Plasmid pDEIPR02</plasmid>
    </source>
</reference>
<dbReference type="CDD" id="cd10437">
    <property type="entry name" value="GIY-YIG_HE_I-TevI_like"/>
    <property type="match status" value="1"/>
</dbReference>
<reference evidence="4 5" key="2">
    <citation type="journal article" date="2012" name="Stand. Genomic Sci.">
        <title>Complete genome sequence of the orange-red pigmented, radioresistant Deinococcus proteolyticus type strain (MRP(T)).</title>
        <authorList>
            <person name="Copeland A."/>
            <person name="Zeytun A."/>
            <person name="Yassawong M."/>
            <person name="Nolan M."/>
            <person name="Lucas S."/>
            <person name="Hammon N."/>
            <person name="Deshpande S."/>
            <person name="Cheng J.F."/>
            <person name="Han C."/>
            <person name="Tapia R."/>
            <person name="Goodwin L.A."/>
            <person name="Pitluck S."/>
            <person name="Mavromatis K."/>
            <person name="Liolios K."/>
            <person name="Pagani I."/>
            <person name="Ivanova N."/>
            <person name="Mikhailova N."/>
            <person name="Pati A."/>
            <person name="Chen A."/>
            <person name="Palaniappan K."/>
            <person name="Land M."/>
            <person name="Hauser L."/>
            <person name="Jeffries C.D."/>
            <person name="Brambilla E.M."/>
            <person name="Rohde M."/>
            <person name="Sikorski J."/>
            <person name="Pukall R."/>
            <person name="Goker M."/>
            <person name="Detter J.C."/>
            <person name="Woyke T."/>
            <person name="Bristow J."/>
            <person name="Eisen J.A."/>
            <person name="Markowitz V."/>
            <person name="Hugenholtz P."/>
            <person name="Kyrpides N.C."/>
            <person name="Klenk H.P."/>
            <person name="Lapidus A."/>
        </authorList>
    </citation>
    <scope>NUCLEOTIDE SEQUENCE [LARGE SCALE GENOMIC DNA]</scope>
    <source>
        <strain evidence="5">ATCC 35074 / DSM 20540 / JCM 6276 / NBRC 101906 / NCIMB 13154 / VKM Ac-1939 / CCM 2703 / MRP</strain>
        <plasmid evidence="5">Plasmid pDEIPR02</plasmid>
    </source>
</reference>
<feature type="domain" description="Helicase ATP-binding" evidence="2">
    <location>
        <begin position="156"/>
        <end position="302"/>
    </location>
</feature>
<dbReference type="Gene3D" id="3.40.50.300">
    <property type="entry name" value="P-loop containing nucleotide triphosphate hydrolases"/>
    <property type="match status" value="2"/>
</dbReference>
<feature type="region of interest" description="Disordered" evidence="1">
    <location>
        <begin position="1"/>
        <end position="24"/>
    </location>
</feature>
<dbReference type="GO" id="GO:0005829">
    <property type="term" value="C:cytosol"/>
    <property type="evidence" value="ECO:0007669"/>
    <property type="project" value="TreeGrafter"/>
</dbReference>
<keyword evidence="5" id="KW-1185">Reference proteome</keyword>
<keyword evidence="4" id="KW-0614">Plasmid</keyword>
<dbReference type="OrthoDB" id="9758243at2"/>
<dbReference type="InterPro" id="IPR027417">
    <property type="entry name" value="P-loop_NTPase"/>
</dbReference>
<dbReference type="PROSITE" id="PS51192">
    <property type="entry name" value="HELICASE_ATP_BIND_1"/>
    <property type="match status" value="1"/>
</dbReference>
<feature type="domain" description="Helicase C-terminal" evidence="3">
    <location>
        <begin position="354"/>
        <end position="498"/>
    </location>
</feature>
<evidence type="ECO:0000313" key="4">
    <source>
        <dbReference type="EMBL" id="ADY27448.1"/>
    </source>
</evidence>
<sequence length="611" mass="66846">MTQSQMTQSQMTQSQMNQSHSRLPAGTPCIYRLDVDGETYFGATKHYARRTGQHRRALETGKHHNPFLQQAFDRSGGAFSSRIMEAAPLEHLAQLEQRYLDEHPGAVNIERVSSLLPRQRKTVIRRGWAKPGIPAAPQAVMTPRPNQTDAETAVLEAMKHGDRAGLVRSPCGTGKTKLAALLGNHFGRCLFITHTDVLVSGTLDALQETWPGHHTGVIKAEEHFIAEKWTVASLPTLARRLAEIPPTTFDLIVCDEAHIFGAGMGTAVMRHFRPRFFAGLTATPERYSGTPLPALFGRMIYDLGVADAIAQGLIVPMEALDVRFKLRRAKMNRAGDDYDDGDVAAIMGSRQMLDATAAVIRAQARGQTLVYAATRKHARQLAEAIGERAVSVTGQDADRHERIQAFQRGETEILVSCRMLSYGFDAPQAETVVLAVMTCSQVNFTQIVGRGMRTAPGKTGALLLDLGGNIARGMRIDPHWQFSVRKLDPLQASQPGSRAAALDDENVPWELDGDVTVDVCVLGRDLLTPPALPAVHVSAHKPATERQRWLLGQLGYQLSPTLSRRQAATLIGAQPASQRQLKALAAQGYDPRAEWTYMQARAVAMRSGSAS</sequence>
<dbReference type="PROSITE" id="PS51194">
    <property type="entry name" value="HELICASE_CTER"/>
    <property type="match status" value="1"/>
</dbReference>
<organism evidence="4 5">
    <name type="scientific">Deinococcus proteolyticus (strain ATCC 35074 / DSM 20540 / JCM 6276 / NBRC 101906 / NCIMB 13154 / VKM Ac-1939 / CCM 2703 / MRP)</name>
    <dbReference type="NCBI Taxonomy" id="693977"/>
    <lineage>
        <taxon>Bacteria</taxon>
        <taxon>Thermotogati</taxon>
        <taxon>Deinococcota</taxon>
        <taxon>Deinococci</taxon>
        <taxon>Deinococcales</taxon>
        <taxon>Deinococcaceae</taxon>
        <taxon>Deinococcus</taxon>
    </lineage>
</organism>
<name>F0RQ89_DEIPM</name>
<dbReference type="InterPro" id="IPR050742">
    <property type="entry name" value="Helicase_Restrict-Modif_Enz"/>
</dbReference>
<dbReference type="EMBL" id="CP002538">
    <property type="protein sequence ID" value="ADY27448.1"/>
    <property type="molecule type" value="Genomic_DNA"/>
</dbReference>
<dbReference type="GO" id="GO:0003677">
    <property type="term" value="F:DNA binding"/>
    <property type="evidence" value="ECO:0007669"/>
    <property type="project" value="InterPro"/>
</dbReference>
<dbReference type="InterPro" id="IPR001650">
    <property type="entry name" value="Helicase_C-like"/>
</dbReference>
<accession>F0RQ89</accession>
<dbReference type="SMART" id="SM00487">
    <property type="entry name" value="DEXDc"/>
    <property type="match status" value="1"/>
</dbReference>
<dbReference type="RefSeq" id="WP_013615802.1">
    <property type="nucleotide sequence ID" value="NC_015162.1"/>
</dbReference>
<dbReference type="Proteomes" id="UP000007718">
    <property type="component" value="Plasmid pDEIPR02"/>
</dbReference>
<feature type="compositionally biased region" description="Low complexity" evidence="1">
    <location>
        <begin position="1"/>
        <end position="19"/>
    </location>
</feature>
<dbReference type="GO" id="GO:0016787">
    <property type="term" value="F:hydrolase activity"/>
    <property type="evidence" value="ECO:0007669"/>
    <property type="project" value="InterPro"/>
</dbReference>
<dbReference type="InterPro" id="IPR035901">
    <property type="entry name" value="GIY-YIG_endonuc_sf"/>
</dbReference>
<evidence type="ECO:0000259" key="3">
    <source>
        <dbReference type="PROSITE" id="PS51194"/>
    </source>
</evidence>
<dbReference type="HOGENOM" id="CLU_446710_0_0_0"/>
<geneLocation type="plasmid" evidence="4 5">
    <name>pDEIPR02</name>
</geneLocation>
<dbReference type="PANTHER" id="PTHR47396">
    <property type="entry name" value="TYPE I RESTRICTION ENZYME ECOKI R PROTEIN"/>
    <property type="match status" value="1"/>
</dbReference>
<dbReference type="InterPro" id="IPR006935">
    <property type="entry name" value="Helicase/UvrB_N"/>
</dbReference>
<evidence type="ECO:0000313" key="5">
    <source>
        <dbReference type="Proteomes" id="UP000007718"/>
    </source>
</evidence>
<dbReference type="PANTHER" id="PTHR47396:SF1">
    <property type="entry name" value="ATP-DEPENDENT HELICASE IRC3-RELATED"/>
    <property type="match status" value="1"/>
</dbReference>
<dbReference type="SUPFAM" id="SSF82771">
    <property type="entry name" value="GIY-YIG endonuclease"/>
    <property type="match status" value="1"/>
</dbReference>
<protein>
    <submittedName>
        <fullName evidence="4">Type III restriction protein res subunit</fullName>
    </submittedName>
</protein>
<dbReference type="Pfam" id="PF04851">
    <property type="entry name" value="ResIII"/>
    <property type="match status" value="1"/>
</dbReference>
<dbReference type="GO" id="GO:0005524">
    <property type="term" value="F:ATP binding"/>
    <property type="evidence" value="ECO:0007669"/>
    <property type="project" value="InterPro"/>
</dbReference>
<dbReference type="SMART" id="SM00490">
    <property type="entry name" value="HELICc"/>
    <property type="match status" value="1"/>
</dbReference>
<evidence type="ECO:0000259" key="2">
    <source>
        <dbReference type="PROSITE" id="PS51192"/>
    </source>
</evidence>
<evidence type="ECO:0000256" key="1">
    <source>
        <dbReference type="SAM" id="MobiDB-lite"/>
    </source>
</evidence>
<dbReference type="AlphaFoldDB" id="F0RQ89"/>
<dbReference type="InterPro" id="IPR014001">
    <property type="entry name" value="Helicase_ATP-bd"/>
</dbReference>
<dbReference type="Gene3D" id="3.40.1440.10">
    <property type="entry name" value="GIY-YIG endonuclease"/>
    <property type="match status" value="1"/>
</dbReference>
<dbReference type="Pfam" id="PF00271">
    <property type="entry name" value="Helicase_C"/>
    <property type="match status" value="1"/>
</dbReference>
<dbReference type="KEGG" id="dpt:Deipr_2323"/>
<dbReference type="SUPFAM" id="SSF52540">
    <property type="entry name" value="P-loop containing nucleoside triphosphate hydrolases"/>
    <property type="match status" value="1"/>
</dbReference>
<gene>
    <name evidence="4" type="ordered locus">Deipr_2323</name>
</gene>
<proteinExistence type="predicted"/>